<dbReference type="PROSITE" id="PS50011">
    <property type="entry name" value="PROTEIN_KINASE_DOM"/>
    <property type="match status" value="1"/>
</dbReference>
<feature type="compositionally biased region" description="Polar residues" evidence="2">
    <location>
        <begin position="326"/>
        <end position="338"/>
    </location>
</feature>
<feature type="compositionally biased region" description="Polar residues" evidence="2">
    <location>
        <begin position="305"/>
        <end position="318"/>
    </location>
</feature>
<dbReference type="Proteomes" id="UP000813824">
    <property type="component" value="Unassembled WGS sequence"/>
</dbReference>
<feature type="domain" description="Protein kinase" evidence="3">
    <location>
        <begin position="1"/>
        <end position="124"/>
    </location>
</feature>
<dbReference type="PANTHER" id="PTHR48104">
    <property type="entry name" value="METACASPASE-4"/>
    <property type="match status" value="1"/>
</dbReference>
<dbReference type="EMBL" id="JAEVFJ010000008">
    <property type="protein sequence ID" value="KAH8103148.1"/>
    <property type="molecule type" value="Genomic_DNA"/>
</dbReference>
<evidence type="ECO:0000313" key="5">
    <source>
        <dbReference type="Proteomes" id="UP000813824"/>
    </source>
</evidence>
<dbReference type="GO" id="GO:0005524">
    <property type="term" value="F:ATP binding"/>
    <property type="evidence" value="ECO:0007669"/>
    <property type="project" value="InterPro"/>
</dbReference>
<feature type="region of interest" description="Disordered" evidence="2">
    <location>
        <begin position="297"/>
        <end position="375"/>
    </location>
</feature>
<feature type="region of interest" description="Disordered" evidence="2">
    <location>
        <begin position="521"/>
        <end position="541"/>
    </location>
</feature>
<dbReference type="GO" id="GO:0004672">
    <property type="term" value="F:protein kinase activity"/>
    <property type="evidence" value="ECO:0007669"/>
    <property type="project" value="InterPro"/>
</dbReference>
<dbReference type="PANTHER" id="PTHR48104:SF30">
    <property type="entry name" value="METACASPASE-1"/>
    <property type="match status" value="1"/>
</dbReference>
<organism evidence="4 5">
    <name type="scientific">Cristinia sonorae</name>
    <dbReference type="NCBI Taxonomy" id="1940300"/>
    <lineage>
        <taxon>Eukaryota</taxon>
        <taxon>Fungi</taxon>
        <taxon>Dikarya</taxon>
        <taxon>Basidiomycota</taxon>
        <taxon>Agaricomycotina</taxon>
        <taxon>Agaricomycetes</taxon>
        <taxon>Agaricomycetidae</taxon>
        <taxon>Agaricales</taxon>
        <taxon>Pleurotineae</taxon>
        <taxon>Stephanosporaceae</taxon>
        <taxon>Cristinia</taxon>
    </lineage>
</organism>
<dbReference type="AlphaFoldDB" id="A0A8K0XS89"/>
<dbReference type="Gene3D" id="3.40.50.1460">
    <property type="match status" value="1"/>
</dbReference>
<comment type="similarity">
    <text evidence="1">Belongs to the peptidase C14B family.</text>
</comment>
<dbReference type="OrthoDB" id="3223806at2759"/>
<sequence>MALIAEATPNNYGSGHGGGAVRWTAPELLEPDMFGLTSARPTYASDVYSFAVLCNELYTGDRPFPKKTLFQVMRDVVQGIRPERPGAKHPMSQAMWNLVTNCWNHSPQSRPSFQGIANRLHPKKKALLIGITCDRPLTAQKDVGDFKDLLVTGYGFKEKDIVVMSDCEGTKAHLRPTKSNILREIGRLVRRAKEGDSFVFLYAGNSDRIPNTTETEVDWTDEVIIPLNHQGLNNKKSLITDDLLRRRLVDPLPLGTRLTAIFDSYRSGTLLDLGQEQYACEEFARASETSVSVHNSMAGERKLGKQSTEVNSLPTPTGSPMEHVLVNNTQRTCEAQGQSSSSTIDTSRSSETRSQSIAAVPIEDATAENEREEGNHGNGMSLHLEANVAFKHSCENFQSRASLSPMSADTSLKECRRGRSQSPTLRPMVVSLSACNDARITWEDRDVESSSLIQAVIHILRQKPAPSIAELTAGVDAVLKATAKKSIEAYCEWKESDNILTEEQHEYLLRLLNNHTLQVGSEQAMPRRHSPLPKLTLPSAT</sequence>
<reference evidence="4" key="1">
    <citation type="journal article" date="2021" name="New Phytol.">
        <title>Evolutionary innovations through gain and loss of genes in the ectomycorrhizal Boletales.</title>
        <authorList>
            <person name="Wu G."/>
            <person name="Miyauchi S."/>
            <person name="Morin E."/>
            <person name="Kuo A."/>
            <person name="Drula E."/>
            <person name="Varga T."/>
            <person name="Kohler A."/>
            <person name="Feng B."/>
            <person name="Cao Y."/>
            <person name="Lipzen A."/>
            <person name="Daum C."/>
            <person name="Hundley H."/>
            <person name="Pangilinan J."/>
            <person name="Johnson J."/>
            <person name="Barry K."/>
            <person name="LaButti K."/>
            <person name="Ng V."/>
            <person name="Ahrendt S."/>
            <person name="Min B."/>
            <person name="Choi I.G."/>
            <person name="Park H."/>
            <person name="Plett J.M."/>
            <person name="Magnuson J."/>
            <person name="Spatafora J.W."/>
            <person name="Nagy L.G."/>
            <person name="Henrissat B."/>
            <person name="Grigoriev I.V."/>
            <person name="Yang Z.L."/>
            <person name="Xu J."/>
            <person name="Martin F.M."/>
        </authorList>
    </citation>
    <scope>NUCLEOTIDE SEQUENCE</scope>
    <source>
        <strain evidence="4">KKN 215</strain>
    </source>
</reference>
<name>A0A8K0XS89_9AGAR</name>
<feature type="compositionally biased region" description="Low complexity" evidence="2">
    <location>
        <begin position="339"/>
        <end position="354"/>
    </location>
</feature>
<accession>A0A8K0XS89</accession>
<evidence type="ECO:0000256" key="2">
    <source>
        <dbReference type="SAM" id="MobiDB-lite"/>
    </source>
</evidence>
<dbReference type="InterPro" id="IPR001245">
    <property type="entry name" value="Ser-Thr/Tyr_kinase_cat_dom"/>
</dbReference>
<dbReference type="Pfam" id="PF07714">
    <property type="entry name" value="PK_Tyr_Ser-Thr"/>
    <property type="match status" value="1"/>
</dbReference>
<gene>
    <name evidence="4" type="ORF">BXZ70DRAFT_775052</name>
</gene>
<protein>
    <submittedName>
        <fullName evidence="4">Caspase domain-containing protein</fullName>
    </submittedName>
</protein>
<dbReference type="InterPro" id="IPR000719">
    <property type="entry name" value="Prot_kinase_dom"/>
</dbReference>
<dbReference type="InterPro" id="IPR011009">
    <property type="entry name" value="Kinase-like_dom_sf"/>
</dbReference>
<evidence type="ECO:0000259" key="3">
    <source>
        <dbReference type="PROSITE" id="PS50011"/>
    </source>
</evidence>
<evidence type="ECO:0000313" key="4">
    <source>
        <dbReference type="EMBL" id="KAH8103148.1"/>
    </source>
</evidence>
<dbReference type="GO" id="GO:0006508">
    <property type="term" value="P:proteolysis"/>
    <property type="evidence" value="ECO:0007669"/>
    <property type="project" value="TreeGrafter"/>
</dbReference>
<evidence type="ECO:0000256" key="1">
    <source>
        <dbReference type="ARBA" id="ARBA00009005"/>
    </source>
</evidence>
<dbReference type="GO" id="GO:0005737">
    <property type="term" value="C:cytoplasm"/>
    <property type="evidence" value="ECO:0007669"/>
    <property type="project" value="TreeGrafter"/>
</dbReference>
<comment type="caution">
    <text evidence="4">The sequence shown here is derived from an EMBL/GenBank/DDBJ whole genome shotgun (WGS) entry which is preliminary data.</text>
</comment>
<proteinExistence type="inferred from homology"/>
<dbReference type="Gene3D" id="1.10.510.10">
    <property type="entry name" value="Transferase(Phosphotransferase) domain 1"/>
    <property type="match status" value="1"/>
</dbReference>
<dbReference type="SUPFAM" id="SSF56112">
    <property type="entry name" value="Protein kinase-like (PK-like)"/>
    <property type="match status" value="1"/>
</dbReference>
<keyword evidence="5" id="KW-1185">Reference proteome</keyword>
<dbReference type="InterPro" id="IPR050452">
    <property type="entry name" value="Metacaspase"/>
</dbReference>
<dbReference type="GO" id="GO:0004197">
    <property type="term" value="F:cysteine-type endopeptidase activity"/>
    <property type="evidence" value="ECO:0007669"/>
    <property type="project" value="TreeGrafter"/>
</dbReference>